<dbReference type="GO" id="GO:1902388">
    <property type="term" value="F:ceramide 1-phosphate transfer activity"/>
    <property type="evidence" value="ECO:0007669"/>
    <property type="project" value="TreeGrafter"/>
</dbReference>
<dbReference type="Proteomes" id="UP000095023">
    <property type="component" value="Unassembled WGS sequence"/>
</dbReference>
<sequence length="198" mass="22342">MSTFFDNMKKSFADVTISDGNEIDTAEFLEASESLIKLFDLLDSPAFSVVQKDMKGNVDKIRERLLAKPIDASTLQKLVLDEKANKTTKATQGLLWLTRGLKFTATAIRKNVNNESEELTKSFSDAYSETLSKYHSMMVRPIFKLAMKAVPYRKDFYAKLGSDAAKVKEQLLVWLSALEKVVQIIEEFYESGNYGKGL</sequence>
<keyword evidence="1" id="KW-0813">Transport</keyword>
<dbReference type="PANTHER" id="PTHR10219">
    <property type="entry name" value="GLYCOLIPID TRANSFER PROTEIN-RELATED"/>
    <property type="match status" value="1"/>
</dbReference>
<dbReference type="EMBL" id="KV453843">
    <property type="protein sequence ID" value="ODV88815.1"/>
    <property type="molecule type" value="Genomic_DNA"/>
</dbReference>
<protein>
    <recommendedName>
        <fullName evidence="2">Glycolipid transfer protein domain-containing protein</fullName>
    </recommendedName>
</protein>
<gene>
    <name evidence="3" type="ORF">CANCADRAFT_128776</name>
</gene>
<organism evidence="3 4">
    <name type="scientific">Tortispora caseinolytica NRRL Y-17796</name>
    <dbReference type="NCBI Taxonomy" id="767744"/>
    <lineage>
        <taxon>Eukaryota</taxon>
        <taxon>Fungi</taxon>
        <taxon>Dikarya</taxon>
        <taxon>Ascomycota</taxon>
        <taxon>Saccharomycotina</taxon>
        <taxon>Trigonopsidomycetes</taxon>
        <taxon>Trigonopsidales</taxon>
        <taxon>Trigonopsidaceae</taxon>
        <taxon>Tortispora</taxon>
    </lineage>
</organism>
<dbReference type="SUPFAM" id="SSF110004">
    <property type="entry name" value="Glycolipid transfer protein, GLTP"/>
    <property type="match status" value="1"/>
</dbReference>
<dbReference type="AlphaFoldDB" id="A0A1E4TAL0"/>
<evidence type="ECO:0000313" key="3">
    <source>
        <dbReference type="EMBL" id="ODV88815.1"/>
    </source>
</evidence>
<dbReference type="InterPro" id="IPR036497">
    <property type="entry name" value="GLTP_sf"/>
</dbReference>
<dbReference type="OrthoDB" id="205255at2759"/>
<name>A0A1E4TAL0_9ASCO</name>
<keyword evidence="4" id="KW-1185">Reference proteome</keyword>
<dbReference type="GO" id="GO:0005829">
    <property type="term" value="C:cytosol"/>
    <property type="evidence" value="ECO:0007669"/>
    <property type="project" value="TreeGrafter"/>
</dbReference>
<proteinExistence type="predicted"/>
<evidence type="ECO:0000256" key="1">
    <source>
        <dbReference type="ARBA" id="ARBA00022448"/>
    </source>
</evidence>
<dbReference type="InterPro" id="IPR014830">
    <property type="entry name" value="Glycolipid_transfer_prot_dom"/>
</dbReference>
<dbReference type="GO" id="GO:0016020">
    <property type="term" value="C:membrane"/>
    <property type="evidence" value="ECO:0007669"/>
    <property type="project" value="TreeGrafter"/>
</dbReference>
<dbReference type="Pfam" id="PF08718">
    <property type="entry name" value="GLTP"/>
    <property type="match status" value="1"/>
</dbReference>
<accession>A0A1E4TAL0</accession>
<evidence type="ECO:0000313" key="4">
    <source>
        <dbReference type="Proteomes" id="UP000095023"/>
    </source>
</evidence>
<dbReference type="PANTHER" id="PTHR10219:SF25">
    <property type="entry name" value="PLECKSTRIN HOMOLOGY DOMAIN-CONTAINING FAMILY A MEMBER 8"/>
    <property type="match status" value="1"/>
</dbReference>
<evidence type="ECO:0000259" key="2">
    <source>
        <dbReference type="Pfam" id="PF08718"/>
    </source>
</evidence>
<dbReference type="FunFam" id="1.10.3520.10:FF:000001">
    <property type="entry name" value="Pleckstrin domain-containing family A member 8"/>
    <property type="match status" value="1"/>
</dbReference>
<dbReference type="Gene3D" id="1.10.3520.10">
    <property type="entry name" value="Glycolipid transfer protein"/>
    <property type="match status" value="1"/>
</dbReference>
<dbReference type="GO" id="GO:1902387">
    <property type="term" value="F:ceramide 1-phosphate binding"/>
    <property type="evidence" value="ECO:0007669"/>
    <property type="project" value="TreeGrafter"/>
</dbReference>
<feature type="domain" description="Glycolipid transfer protein" evidence="2">
    <location>
        <begin position="23"/>
        <end position="161"/>
    </location>
</feature>
<reference evidence="4" key="1">
    <citation type="submission" date="2016-02" db="EMBL/GenBank/DDBJ databases">
        <title>Comparative genomics of biotechnologically important yeasts.</title>
        <authorList>
            <consortium name="DOE Joint Genome Institute"/>
            <person name="Riley R."/>
            <person name="Haridas S."/>
            <person name="Wolfe K.H."/>
            <person name="Lopes M.R."/>
            <person name="Hittinger C.T."/>
            <person name="Goker M."/>
            <person name="Salamov A."/>
            <person name="Wisecaver J."/>
            <person name="Long T.M."/>
            <person name="Aerts A.L."/>
            <person name="Barry K."/>
            <person name="Choi C."/>
            <person name="Clum A."/>
            <person name="Coughlan A.Y."/>
            <person name="Deshpande S."/>
            <person name="Douglass A.P."/>
            <person name="Hanson S.J."/>
            <person name="Klenk H.-P."/>
            <person name="Labutti K."/>
            <person name="Lapidus A."/>
            <person name="Lindquist E."/>
            <person name="Lipzen A."/>
            <person name="Meier-Kolthoff J.P."/>
            <person name="Ohm R.A."/>
            <person name="Otillar R.P."/>
            <person name="Pangilinan J."/>
            <person name="Peng Y."/>
            <person name="Rokas A."/>
            <person name="Rosa C.A."/>
            <person name="Scheuner C."/>
            <person name="Sibirny A.A."/>
            <person name="Slot J.C."/>
            <person name="Stielow J.B."/>
            <person name="Sun H."/>
            <person name="Kurtzman C.P."/>
            <person name="Blackwell M."/>
            <person name="Jeffries T.W."/>
            <person name="Grigoriev I.V."/>
        </authorList>
    </citation>
    <scope>NUCLEOTIDE SEQUENCE [LARGE SCALE GENOMIC DNA]</scope>
    <source>
        <strain evidence="4">NRRL Y-17796</strain>
    </source>
</reference>